<proteinExistence type="predicted"/>
<name>A0A9P6STY7_9FUNG</name>
<sequence length="128" mass="14354">METLIKGVLAQPTLENNVKSRFITNLLGKTAGLSELDAVVLLDLGLELKATYRNRLENQTGDSILLAISLGHRDLFWTRLHTNWFSSLVSRTITDEDYVRNIPLMISVAKKKEGQQKTVFLIAGNPLM</sequence>
<dbReference type="EMBL" id="JAAAHW010000558">
    <property type="protein sequence ID" value="KAG0001141.1"/>
    <property type="molecule type" value="Genomic_DNA"/>
</dbReference>
<feature type="non-terminal residue" evidence="1">
    <location>
        <position position="1"/>
    </location>
</feature>
<reference evidence="1" key="1">
    <citation type="journal article" date="2020" name="Fungal Divers.">
        <title>Resolving the Mortierellaceae phylogeny through synthesis of multi-gene phylogenetics and phylogenomics.</title>
        <authorList>
            <person name="Vandepol N."/>
            <person name="Liber J."/>
            <person name="Desiro A."/>
            <person name="Na H."/>
            <person name="Kennedy M."/>
            <person name="Barry K."/>
            <person name="Grigoriev I.V."/>
            <person name="Miller A.N."/>
            <person name="O'Donnell K."/>
            <person name="Stajich J.E."/>
            <person name="Bonito G."/>
        </authorList>
    </citation>
    <scope>NUCLEOTIDE SEQUENCE</scope>
    <source>
        <strain evidence="1">MES-2147</strain>
    </source>
</reference>
<keyword evidence="2" id="KW-1185">Reference proteome</keyword>
<gene>
    <name evidence="1" type="ORF">BGZ65_003754</name>
</gene>
<dbReference type="OrthoDB" id="420187at2759"/>
<evidence type="ECO:0000313" key="1">
    <source>
        <dbReference type="EMBL" id="KAG0001141.1"/>
    </source>
</evidence>
<dbReference type="AlphaFoldDB" id="A0A9P6STY7"/>
<comment type="caution">
    <text evidence="1">The sequence shown here is derived from an EMBL/GenBank/DDBJ whole genome shotgun (WGS) entry which is preliminary data.</text>
</comment>
<evidence type="ECO:0000313" key="2">
    <source>
        <dbReference type="Proteomes" id="UP000749646"/>
    </source>
</evidence>
<protein>
    <submittedName>
        <fullName evidence="1">Uncharacterized protein</fullName>
    </submittedName>
</protein>
<organism evidence="1 2">
    <name type="scientific">Modicella reniformis</name>
    <dbReference type="NCBI Taxonomy" id="1440133"/>
    <lineage>
        <taxon>Eukaryota</taxon>
        <taxon>Fungi</taxon>
        <taxon>Fungi incertae sedis</taxon>
        <taxon>Mucoromycota</taxon>
        <taxon>Mortierellomycotina</taxon>
        <taxon>Mortierellomycetes</taxon>
        <taxon>Mortierellales</taxon>
        <taxon>Mortierellaceae</taxon>
        <taxon>Modicella</taxon>
    </lineage>
</organism>
<dbReference type="Proteomes" id="UP000749646">
    <property type="component" value="Unassembled WGS sequence"/>
</dbReference>
<accession>A0A9P6STY7</accession>